<proteinExistence type="predicted"/>
<dbReference type="RefSeq" id="WP_377495759.1">
    <property type="nucleotide sequence ID" value="NZ_JBHMDO010000025.1"/>
</dbReference>
<accession>A0ABV5KQF3</accession>
<comment type="caution">
    <text evidence="2">The sequence shown here is derived from an EMBL/GenBank/DDBJ whole genome shotgun (WGS) entry which is preliminary data.</text>
</comment>
<name>A0ABV5KQF3_9BACL</name>
<evidence type="ECO:0000256" key="1">
    <source>
        <dbReference type="SAM" id="Phobius"/>
    </source>
</evidence>
<feature type="transmembrane region" description="Helical" evidence="1">
    <location>
        <begin position="297"/>
        <end position="315"/>
    </location>
</feature>
<feature type="transmembrane region" description="Helical" evidence="1">
    <location>
        <begin position="69"/>
        <end position="87"/>
    </location>
</feature>
<keyword evidence="1" id="KW-1133">Transmembrane helix</keyword>
<keyword evidence="1" id="KW-0812">Transmembrane</keyword>
<dbReference type="InterPro" id="IPR036259">
    <property type="entry name" value="MFS_trans_sf"/>
</dbReference>
<feature type="transmembrane region" description="Helical" evidence="1">
    <location>
        <begin position="274"/>
        <end position="291"/>
    </location>
</feature>
<organism evidence="2 3">
    <name type="scientific">Paenibacillus aurantiacus</name>
    <dbReference type="NCBI Taxonomy" id="1936118"/>
    <lineage>
        <taxon>Bacteria</taxon>
        <taxon>Bacillati</taxon>
        <taxon>Bacillota</taxon>
        <taxon>Bacilli</taxon>
        <taxon>Bacillales</taxon>
        <taxon>Paenibacillaceae</taxon>
        <taxon>Paenibacillus</taxon>
    </lineage>
</organism>
<sequence>MSTDIRKLLVMNSISSVIAIYIGIYVNLYLWEDGQRIADVSFYNMVMFIGWGAAFWTAAKLLTRFSIRLLYSCAAGLGGIAFAYLMTVTLDNRLLWIALLGLPVGAMFGFTSAAQNLGMSLQGKASEFSRYFAAVSIIGQALSVAVPILSAKVIDWSGYGGSFVLMLIALGVMLVFSLRMPSIAMPKLSDPKEQAEMGRFRFRAAFGFPGARWMLLSLLAGGVFLQFQNLFTLLFTFSVTQNKLWIALLNVTYTLVSLLGLWLYRRIRINESRWLWIGAVLLAAGFIVVMFPYKETMIASNLLTAIGMFYFNTVWTSQQFRCIQPLSAAERASFLVWRETLLIVTRCLLLTLTFSLTELRGALFITLIAVTLVCLLAMPVFQLRALRQGDTHAGNGSAGVEA</sequence>
<evidence type="ECO:0000313" key="3">
    <source>
        <dbReference type="Proteomes" id="UP001589747"/>
    </source>
</evidence>
<feature type="transmembrane region" description="Helical" evidence="1">
    <location>
        <begin position="156"/>
        <end position="179"/>
    </location>
</feature>
<feature type="transmembrane region" description="Helical" evidence="1">
    <location>
        <begin position="93"/>
        <end position="110"/>
    </location>
</feature>
<evidence type="ECO:0000313" key="2">
    <source>
        <dbReference type="EMBL" id="MFB9327449.1"/>
    </source>
</evidence>
<feature type="transmembrane region" description="Helical" evidence="1">
    <location>
        <begin position="362"/>
        <end position="381"/>
    </location>
</feature>
<dbReference type="Gene3D" id="1.20.1250.20">
    <property type="entry name" value="MFS general substrate transporter like domains"/>
    <property type="match status" value="1"/>
</dbReference>
<gene>
    <name evidence="2" type="ORF">ACFFSY_16085</name>
</gene>
<feature type="transmembrane region" description="Helical" evidence="1">
    <location>
        <begin position="131"/>
        <end position="150"/>
    </location>
</feature>
<keyword evidence="3" id="KW-1185">Reference proteome</keyword>
<dbReference type="Proteomes" id="UP001589747">
    <property type="component" value="Unassembled WGS sequence"/>
</dbReference>
<feature type="transmembrane region" description="Helical" evidence="1">
    <location>
        <begin position="200"/>
        <end position="224"/>
    </location>
</feature>
<dbReference type="SUPFAM" id="SSF103473">
    <property type="entry name" value="MFS general substrate transporter"/>
    <property type="match status" value="2"/>
</dbReference>
<feature type="transmembrane region" description="Helical" evidence="1">
    <location>
        <begin position="335"/>
        <end position="356"/>
    </location>
</feature>
<keyword evidence="1" id="KW-0472">Membrane</keyword>
<reference evidence="2 3" key="1">
    <citation type="submission" date="2024-09" db="EMBL/GenBank/DDBJ databases">
        <authorList>
            <person name="Sun Q."/>
            <person name="Mori K."/>
        </authorList>
    </citation>
    <scope>NUCLEOTIDE SEQUENCE [LARGE SCALE GENOMIC DNA]</scope>
    <source>
        <strain evidence="2 3">TISTR 2452</strain>
    </source>
</reference>
<feature type="transmembrane region" description="Helical" evidence="1">
    <location>
        <begin position="9"/>
        <end position="30"/>
    </location>
</feature>
<feature type="transmembrane region" description="Helical" evidence="1">
    <location>
        <begin position="42"/>
        <end position="62"/>
    </location>
</feature>
<protein>
    <submittedName>
        <fullName evidence="2">MFS transporter</fullName>
    </submittedName>
</protein>
<dbReference type="EMBL" id="JBHMDO010000025">
    <property type="protein sequence ID" value="MFB9327449.1"/>
    <property type="molecule type" value="Genomic_DNA"/>
</dbReference>
<feature type="transmembrane region" description="Helical" evidence="1">
    <location>
        <begin position="244"/>
        <end position="262"/>
    </location>
</feature>